<evidence type="ECO:0000256" key="9">
    <source>
        <dbReference type="ARBA" id="ARBA00022777"/>
    </source>
</evidence>
<dbReference type="Gene3D" id="3.30.565.10">
    <property type="entry name" value="Histidine kinase-like ATPase, C-terminal domain"/>
    <property type="match status" value="1"/>
</dbReference>
<keyword evidence="9 14" id="KW-0418">Kinase</keyword>
<comment type="function">
    <text evidence="14">Member of a two-component regulatory system.</text>
</comment>
<keyword evidence="10 14" id="KW-0067">ATP-binding</keyword>
<dbReference type="PANTHER" id="PTHR45436:SF15">
    <property type="entry name" value="SENSOR HISTIDINE KINASE CUSS"/>
    <property type="match status" value="1"/>
</dbReference>
<dbReference type="InterPro" id="IPR036890">
    <property type="entry name" value="HATPase_C_sf"/>
</dbReference>
<proteinExistence type="predicted"/>
<dbReference type="GO" id="GO:0005886">
    <property type="term" value="C:plasma membrane"/>
    <property type="evidence" value="ECO:0007669"/>
    <property type="project" value="UniProtKB-SubCell"/>
</dbReference>
<keyword evidence="6 14" id="KW-0808">Transferase</keyword>
<evidence type="ECO:0000256" key="3">
    <source>
        <dbReference type="ARBA" id="ARBA00022475"/>
    </source>
</evidence>
<gene>
    <name evidence="17" type="primary">cusS_2</name>
    <name evidence="17" type="ORF">NCTC10392_03931</name>
</gene>
<evidence type="ECO:0000256" key="6">
    <source>
        <dbReference type="ARBA" id="ARBA00022679"/>
    </source>
</evidence>
<dbReference type="SUPFAM" id="SSF55874">
    <property type="entry name" value="ATPase domain of HSP90 chaperone/DNA topoisomerase II/histidine kinase"/>
    <property type="match status" value="1"/>
</dbReference>
<name>A0A379IGW5_PSEFL</name>
<dbReference type="Gene3D" id="6.10.340.10">
    <property type="match status" value="1"/>
</dbReference>
<evidence type="ECO:0000313" key="18">
    <source>
        <dbReference type="Proteomes" id="UP000255125"/>
    </source>
</evidence>
<dbReference type="GO" id="GO:0000155">
    <property type="term" value="F:phosphorelay sensor kinase activity"/>
    <property type="evidence" value="ECO:0007669"/>
    <property type="project" value="InterPro"/>
</dbReference>
<keyword evidence="8 14" id="KW-0547">Nucleotide-binding</keyword>
<dbReference type="InterPro" id="IPR048590">
    <property type="entry name" value="CusS-like_sensor"/>
</dbReference>
<dbReference type="Gene3D" id="1.10.287.130">
    <property type="match status" value="1"/>
</dbReference>
<dbReference type="CDD" id="cd06225">
    <property type="entry name" value="HAMP"/>
    <property type="match status" value="1"/>
</dbReference>
<keyword evidence="12 14" id="KW-0902">Two-component regulatory system</keyword>
<accession>A0A379IGW5</accession>
<evidence type="ECO:0000313" key="17">
    <source>
        <dbReference type="EMBL" id="SUD32559.1"/>
    </source>
</evidence>
<evidence type="ECO:0000259" key="16">
    <source>
        <dbReference type="PROSITE" id="PS50885"/>
    </source>
</evidence>
<dbReference type="InterPro" id="IPR006290">
    <property type="entry name" value="CztS_silS_copS"/>
</dbReference>
<keyword evidence="7 14" id="KW-0812">Transmembrane</keyword>
<dbReference type="NCBIfam" id="TIGR01386">
    <property type="entry name" value="cztS_silS_copS"/>
    <property type="match status" value="1"/>
</dbReference>
<dbReference type="Proteomes" id="UP000255125">
    <property type="component" value="Unassembled WGS sequence"/>
</dbReference>
<dbReference type="FunFam" id="3.30.565.10:FF:000006">
    <property type="entry name" value="Sensor histidine kinase WalK"/>
    <property type="match status" value="1"/>
</dbReference>
<keyword evidence="3 14" id="KW-1003">Cell membrane</keyword>
<dbReference type="EC" id="2.7.13.3" evidence="14"/>
<evidence type="ECO:0000256" key="10">
    <source>
        <dbReference type="ARBA" id="ARBA00022840"/>
    </source>
</evidence>
<dbReference type="SUPFAM" id="SSF47384">
    <property type="entry name" value="Homodimeric domain of signal transducing histidine kinase"/>
    <property type="match status" value="1"/>
</dbReference>
<evidence type="ECO:0000256" key="5">
    <source>
        <dbReference type="ARBA" id="ARBA00022553"/>
    </source>
</evidence>
<keyword evidence="11 14" id="KW-1133">Transmembrane helix</keyword>
<dbReference type="OrthoDB" id="5561773at2"/>
<dbReference type="PROSITE" id="PS50885">
    <property type="entry name" value="HAMP"/>
    <property type="match status" value="1"/>
</dbReference>
<dbReference type="InterPro" id="IPR036097">
    <property type="entry name" value="HisK_dim/P_sf"/>
</dbReference>
<dbReference type="PROSITE" id="PS50109">
    <property type="entry name" value="HIS_KIN"/>
    <property type="match status" value="1"/>
</dbReference>
<feature type="transmembrane region" description="Helical" evidence="14">
    <location>
        <begin position="157"/>
        <end position="177"/>
    </location>
</feature>
<dbReference type="SMART" id="SM00388">
    <property type="entry name" value="HisKA"/>
    <property type="match status" value="1"/>
</dbReference>
<dbReference type="InterPro" id="IPR003661">
    <property type="entry name" value="HisK_dim/P_dom"/>
</dbReference>
<feature type="domain" description="HAMP" evidence="16">
    <location>
        <begin position="178"/>
        <end position="231"/>
    </location>
</feature>
<protein>
    <recommendedName>
        <fullName evidence="14">Sensor protein</fullName>
        <ecNumber evidence="14">2.7.13.3</ecNumber>
    </recommendedName>
</protein>
<dbReference type="PANTHER" id="PTHR45436">
    <property type="entry name" value="SENSOR HISTIDINE KINASE YKOH"/>
    <property type="match status" value="1"/>
</dbReference>
<dbReference type="Pfam" id="PF00512">
    <property type="entry name" value="HisKA"/>
    <property type="match status" value="1"/>
</dbReference>
<evidence type="ECO:0000256" key="12">
    <source>
        <dbReference type="ARBA" id="ARBA00023012"/>
    </source>
</evidence>
<evidence type="ECO:0000256" key="2">
    <source>
        <dbReference type="ARBA" id="ARBA00004429"/>
    </source>
</evidence>
<organism evidence="17 18">
    <name type="scientific">Pseudomonas fluorescens</name>
    <dbReference type="NCBI Taxonomy" id="294"/>
    <lineage>
        <taxon>Bacteria</taxon>
        <taxon>Pseudomonadati</taxon>
        <taxon>Pseudomonadota</taxon>
        <taxon>Gammaproteobacteria</taxon>
        <taxon>Pseudomonadales</taxon>
        <taxon>Pseudomonadaceae</taxon>
        <taxon>Pseudomonas</taxon>
    </lineage>
</organism>
<dbReference type="CDD" id="cd00082">
    <property type="entry name" value="HisKA"/>
    <property type="match status" value="1"/>
</dbReference>
<dbReference type="InterPro" id="IPR003660">
    <property type="entry name" value="HAMP_dom"/>
</dbReference>
<dbReference type="InterPro" id="IPR003594">
    <property type="entry name" value="HATPase_dom"/>
</dbReference>
<evidence type="ECO:0000256" key="8">
    <source>
        <dbReference type="ARBA" id="ARBA00022741"/>
    </source>
</evidence>
<dbReference type="RefSeq" id="WP_051903121.1">
    <property type="nucleotide sequence ID" value="NZ_CP008896.1"/>
</dbReference>
<dbReference type="AlphaFoldDB" id="A0A379IGW5"/>
<evidence type="ECO:0000256" key="4">
    <source>
        <dbReference type="ARBA" id="ARBA00022519"/>
    </source>
</evidence>
<dbReference type="CDD" id="cd00075">
    <property type="entry name" value="HATPase"/>
    <property type="match status" value="1"/>
</dbReference>
<comment type="subcellular location">
    <subcellularLocation>
        <location evidence="2">Cell inner membrane</location>
        <topology evidence="2">Multi-pass membrane protein</topology>
    </subcellularLocation>
</comment>
<keyword evidence="13 14" id="KW-0472">Membrane</keyword>
<keyword evidence="5" id="KW-0597">Phosphoprotein</keyword>
<comment type="catalytic activity">
    <reaction evidence="1 14">
        <text>ATP + protein L-histidine = ADP + protein N-phospho-L-histidine.</text>
        <dbReference type="EC" id="2.7.13.3"/>
    </reaction>
</comment>
<evidence type="ECO:0000256" key="14">
    <source>
        <dbReference type="RuleBase" id="RU364088"/>
    </source>
</evidence>
<dbReference type="Pfam" id="PF21085">
    <property type="entry name" value="CusS"/>
    <property type="match status" value="1"/>
</dbReference>
<evidence type="ECO:0000256" key="13">
    <source>
        <dbReference type="ARBA" id="ARBA00023136"/>
    </source>
</evidence>
<evidence type="ECO:0000256" key="7">
    <source>
        <dbReference type="ARBA" id="ARBA00022692"/>
    </source>
</evidence>
<sequence>MTRISLASRLALLFAGCTAVVSLLAGVLFSQASEKHFIELDQQLLDSKLMALRSALQDADTPVLFAQRVAALTDELSHQPDLSVRINAADGQRWFDSSARIPADLPTTPGLHDLQNAGTHYRVYNAALNPGKPGSAQLSLMLDITHHQHFLQRMQHLIWLTVGLSALATALLGAWAARSGLRPLRRMTEVASRVRAHSLTQRLPQEQMPAELAELAQAFNAMFSRLDDAFQRLSAFSADIAHELRTPLSNLLTQTQVILTQPRPLEDYREALHSNLEELQWMAQLVNDMLYLAKADHGLLNPKREPLALADEVDALLEFFAPLAEDAQVILLRDGSASTAGDRSMLRRAFSNLLDNAVRFTPPAGEVRVRISENTQGVKLSVENTGTGIPQALLPKLFDRFYRVDPARHEGSSEHAGLGLAITQSIVRAHGGRIFCESQPGWTRFVIEFPKGADASRADLIASKPAPTC</sequence>
<dbReference type="Pfam" id="PF00672">
    <property type="entry name" value="HAMP"/>
    <property type="match status" value="1"/>
</dbReference>
<reference evidence="17 18" key="1">
    <citation type="submission" date="2018-06" db="EMBL/GenBank/DDBJ databases">
        <authorList>
            <consortium name="Pathogen Informatics"/>
            <person name="Doyle S."/>
        </authorList>
    </citation>
    <scope>NUCLEOTIDE SEQUENCE [LARGE SCALE GENOMIC DNA]</scope>
    <source>
        <strain evidence="17 18">NCTC10392</strain>
    </source>
</reference>
<evidence type="ECO:0000256" key="1">
    <source>
        <dbReference type="ARBA" id="ARBA00000085"/>
    </source>
</evidence>
<dbReference type="InterPro" id="IPR050428">
    <property type="entry name" value="TCS_sensor_his_kinase"/>
</dbReference>
<keyword evidence="4 14" id="KW-0997">Cell inner membrane</keyword>
<dbReference type="EMBL" id="UGUS01000002">
    <property type="protein sequence ID" value="SUD32559.1"/>
    <property type="molecule type" value="Genomic_DNA"/>
</dbReference>
<evidence type="ECO:0000259" key="15">
    <source>
        <dbReference type="PROSITE" id="PS50109"/>
    </source>
</evidence>
<dbReference type="InterPro" id="IPR004358">
    <property type="entry name" value="Sig_transdc_His_kin-like_C"/>
</dbReference>
<dbReference type="Pfam" id="PF02518">
    <property type="entry name" value="HATPase_c"/>
    <property type="match status" value="1"/>
</dbReference>
<dbReference type="SUPFAM" id="SSF158472">
    <property type="entry name" value="HAMP domain-like"/>
    <property type="match status" value="1"/>
</dbReference>
<dbReference type="PRINTS" id="PR00344">
    <property type="entry name" value="BCTRLSENSOR"/>
</dbReference>
<evidence type="ECO:0000256" key="11">
    <source>
        <dbReference type="ARBA" id="ARBA00022989"/>
    </source>
</evidence>
<dbReference type="GO" id="GO:0005524">
    <property type="term" value="F:ATP binding"/>
    <property type="evidence" value="ECO:0007669"/>
    <property type="project" value="UniProtKB-KW"/>
</dbReference>
<dbReference type="SMART" id="SM00304">
    <property type="entry name" value="HAMP"/>
    <property type="match status" value="1"/>
</dbReference>
<feature type="domain" description="Histidine kinase" evidence="15">
    <location>
        <begin position="239"/>
        <end position="453"/>
    </location>
</feature>
<dbReference type="SMART" id="SM00387">
    <property type="entry name" value="HATPase_c"/>
    <property type="match status" value="1"/>
</dbReference>
<dbReference type="InterPro" id="IPR005467">
    <property type="entry name" value="His_kinase_dom"/>
</dbReference>